<reference evidence="1" key="1">
    <citation type="submission" date="2014-11" db="EMBL/GenBank/DDBJ databases">
        <authorList>
            <person name="Amaro Gonzalez C."/>
        </authorList>
    </citation>
    <scope>NUCLEOTIDE SEQUENCE</scope>
</reference>
<sequence length="48" mass="5580">MCLFNHFNSKNKITSVYIEKLASGLSHSTCSNKMQFYVCCCLFIYEMT</sequence>
<dbReference type="EMBL" id="GBXM01004820">
    <property type="protein sequence ID" value="JAI03758.1"/>
    <property type="molecule type" value="Transcribed_RNA"/>
</dbReference>
<name>A0A0E9XM13_ANGAN</name>
<organism evidence="1">
    <name type="scientific">Anguilla anguilla</name>
    <name type="common">European freshwater eel</name>
    <name type="synonym">Muraena anguilla</name>
    <dbReference type="NCBI Taxonomy" id="7936"/>
    <lineage>
        <taxon>Eukaryota</taxon>
        <taxon>Metazoa</taxon>
        <taxon>Chordata</taxon>
        <taxon>Craniata</taxon>
        <taxon>Vertebrata</taxon>
        <taxon>Euteleostomi</taxon>
        <taxon>Actinopterygii</taxon>
        <taxon>Neopterygii</taxon>
        <taxon>Teleostei</taxon>
        <taxon>Anguilliformes</taxon>
        <taxon>Anguillidae</taxon>
        <taxon>Anguilla</taxon>
    </lineage>
</organism>
<dbReference type="AlphaFoldDB" id="A0A0E9XM13"/>
<proteinExistence type="predicted"/>
<evidence type="ECO:0000313" key="1">
    <source>
        <dbReference type="EMBL" id="JAI03758.1"/>
    </source>
</evidence>
<reference evidence="1" key="2">
    <citation type="journal article" date="2015" name="Fish Shellfish Immunol.">
        <title>Early steps in the European eel (Anguilla anguilla)-Vibrio vulnificus interaction in the gills: Role of the RtxA13 toxin.</title>
        <authorList>
            <person name="Callol A."/>
            <person name="Pajuelo D."/>
            <person name="Ebbesson L."/>
            <person name="Teles M."/>
            <person name="MacKenzie S."/>
            <person name="Amaro C."/>
        </authorList>
    </citation>
    <scope>NUCLEOTIDE SEQUENCE</scope>
</reference>
<accession>A0A0E9XM13</accession>
<protein>
    <submittedName>
        <fullName evidence="1">Uncharacterized protein</fullName>
    </submittedName>
</protein>